<feature type="transmembrane region" description="Helical" evidence="6">
    <location>
        <begin position="191"/>
        <end position="212"/>
    </location>
</feature>
<dbReference type="InterPro" id="IPR000620">
    <property type="entry name" value="EamA_dom"/>
</dbReference>
<feature type="transmembrane region" description="Helical" evidence="6">
    <location>
        <begin position="37"/>
        <end position="55"/>
    </location>
</feature>
<evidence type="ECO:0000256" key="6">
    <source>
        <dbReference type="SAM" id="Phobius"/>
    </source>
</evidence>
<sequence length="311" mass="32990">MFRGNANISGVFAVVLASVFWGTTGTAASFAPDISPLAIGASAMGGGGLLLMINARRKLIGDMATLLQQYKLLLCGGAAVAIYPLAFYTSMRLSGVAIGTLISIASAPFFTVLLERLISKKQISLQWVVSFIVGTVGIVLLTLGKEQSVHSDASSMLQLLGIALGLIAALTYASYSWAARGMIERGVSSQSAMASMFGLAATLLLPSLFITGDNLFADTKHTAVVIYMATIPMFLGYLLFGYALKHLEASTATLITLLEPAIATLFAVALVGERFTVIGWYGFAFILVCLVLQVLPVQTFRFRKSQAADSY</sequence>
<feature type="domain" description="EamA" evidence="7">
    <location>
        <begin position="160"/>
        <end position="292"/>
    </location>
</feature>
<dbReference type="Pfam" id="PF00892">
    <property type="entry name" value="EamA"/>
    <property type="match status" value="2"/>
</dbReference>
<feature type="transmembrane region" description="Helical" evidence="6">
    <location>
        <begin position="156"/>
        <end position="179"/>
    </location>
</feature>
<comment type="subcellular location">
    <subcellularLocation>
        <location evidence="1">Cell membrane</location>
        <topology evidence="1">Multi-pass membrane protein</topology>
    </subcellularLocation>
</comment>
<feature type="transmembrane region" description="Helical" evidence="6">
    <location>
        <begin position="67"/>
        <end position="87"/>
    </location>
</feature>
<accession>A0A6G7CQQ6</accession>
<dbReference type="PANTHER" id="PTHR32322">
    <property type="entry name" value="INNER MEMBRANE TRANSPORTER"/>
    <property type="match status" value="1"/>
</dbReference>
<dbReference type="InterPro" id="IPR050638">
    <property type="entry name" value="AA-Vitamin_Transporters"/>
</dbReference>
<evidence type="ECO:0000313" key="8">
    <source>
        <dbReference type="EMBL" id="QIH44432.1"/>
    </source>
</evidence>
<proteinExistence type="predicted"/>
<feature type="transmembrane region" description="Helical" evidence="6">
    <location>
        <begin position="125"/>
        <end position="144"/>
    </location>
</feature>
<dbReference type="Proteomes" id="UP000503003">
    <property type="component" value="Chromosome 2"/>
</dbReference>
<feature type="transmembrane region" description="Helical" evidence="6">
    <location>
        <begin position="278"/>
        <end position="297"/>
    </location>
</feature>
<gene>
    <name evidence="8" type="ORF">G5S32_21055</name>
</gene>
<dbReference type="SUPFAM" id="SSF103481">
    <property type="entry name" value="Multidrug resistance efflux transporter EmrE"/>
    <property type="match status" value="2"/>
</dbReference>
<name>A0A6G7CQQ6_9VIBR</name>
<keyword evidence="2" id="KW-1003">Cell membrane</keyword>
<evidence type="ECO:0000256" key="4">
    <source>
        <dbReference type="ARBA" id="ARBA00022989"/>
    </source>
</evidence>
<feature type="domain" description="EamA" evidence="7">
    <location>
        <begin position="9"/>
        <end position="142"/>
    </location>
</feature>
<evidence type="ECO:0000259" key="7">
    <source>
        <dbReference type="Pfam" id="PF00892"/>
    </source>
</evidence>
<organism evidence="8 9">
    <name type="scientific">Vibrio ziniensis</name>
    <dbReference type="NCBI Taxonomy" id="2711221"/>
    <lineage>
        <taxon>Bacteria</taxon>
        <taxon>Pseudomonadati</taxon>
        <taxon>Pseudomonadota</taxon>
        <taxon>Gammaproteobacteria</taxon>
        <taxon>Vibrionales</taxon>
        <taxon>Vibrionaceae</taxon>
        <taxon>Vibrio</taxon>
    </lineage>
</organism>
<evidence type="ECO:0000256" key="3">
    <source>
        <dbReference type="ARBA" id="ARBA00022692"/>
    </source>
</evidence>
<evidence type="ECO:0000256" key="5">
    <source>
        <dbReference type="ARBA" id="ARBA00023136"/>
    </source>
</evidence>
<dbReference type="GO" id="GO:0005886">
    <property type="term" value="C:plasma membrane"/>
    <property type="evidence" value="ECO:0007669"/>
    <property type="project" value="UniProtKB-SubCell"/>
</dbReference>
<feature type="transmembrane region" description="Helical" evidence="6">
    <location>
        <begin position="93"/>
        <end position="113"/>
    </location>
</feature>
<evidence type="ECO:0000313" key="9">
    <source>
        <dbReference type="Proteomes" id="UP000503003"/>
    </source>
</evidence>
<feature type="transmembrane region" description="Helical" evidence="6">
    <location>
        <begin position="251"/>
        <end position="272"/>
    </location>
</feature>
<keyword evidence="9" id="KW-1185">Reference proteome</keyword>
<dbReference type="EMBL" id="CP049332">
    <property type="protein sequence ID" value="QIH44432.1"/>
    <property type="molecule type" value="Genomic_DNA"/>
</dbReference>
<dbReference type="PANTHER" id="PTHR32322:SF18">
    <property type="entry name" value="S-ADENOSYLMETHIONINE_S-ADENOSYLHOMOCYSTEINE TRANSPORTER"/>
    <property type="match status" value="1"/>
</dbReference>
<dbReference type="InterPro" id="IPR037185">
    <property type="entry name" value="EmrE-like"/>
</dbReference>
<feature type="transmembrane region" description="Helical" evidence="6">
    <location>
        <begin position="224"/>
        <end position="244"/>
    </location>
</feature>
<keyword evidence="4 6" id="KW-1133">Transmembrane helix</keyword>
<dbReference type="KEGG" id="vzi:G5S32_21055"/>
<dbReference type="RefSeq" id="WP_165314084.1">
    <property type="nucleotide sequence ID" value="NZ_CP049332.1"/>
</dbReference>
<evidence type="ECO:0000256" key="2">
    <source>
        <dbReference type="ARBA" id="ARBA00022475"/>
    </source>
</evidence>
<evidence type="ECO:0000256" key="1">
    <source>
        <dbReference type="ARBA" id="ARBA00004651"/>
    </source>
</evidence>
<protein>
    <submittedName>
        <fullName evidence="8">EamA family transporter</fullName>
    </submittedName>
</protein>
<reference evidence="8 9" key="1">
    <citation type="submission" date="2020-02" db="EMBL/GenBank/DDBJ databases">
        <title>A complete genome of a marine bacterium Vibrio sp. ZWAL4003 isolated from the mangrove sediment with the ability to degrade polysaccharides.</title>
        <authorList>
            <person name="Wu J."/>
            <person name="Qu W."/>
            <person name="Zeng R."/>
        </authorList>
    </citation>
    <scope>NUCLEOTIDE SEQUENCE [LARGE SCALE GENOMIC DNA]</scope>
    <source>
        <strain evidence="8 9">ZWAL4003</strain>
    </source>
</reference>
<keyword evidence="5 6" id="KW-0472">Membrane</keyword>
<dbReference type="Gene3D" id="1.10.3730.20">
    <property type="match status" value="1"/>
</dbReference>
<dbReference type="AlphaFoldDB" id="A0A6G7CQQ6"/>
<keyword evidence="3 6" id="KW-0812">Transmembrane</keyword>